<dbReference type="InterPro" id="IPR003111">
    <property type="entry name" value="Lon_prtase_N"/>
</dbReference>
<dbReference type="AlphaFoldDB" id="A0A2T5J3J7"/>
<reference evidence="2 3" key="1">
    <citation type="submission" date="2018-04" db="EMBL/GenBank/DDBJ databases">
        <title>Genomic Encyclopedia of Archaeal and Bacterial Type Strains, Phase II (KMG-II): from individual species to whole genera.</title>
        <authorList>
            <person name="Goeker M."/>
        </authorList>
    </citation>
    <scope>NUCLEOTIDE SEQUENCE [LARGE SCALE GENOMIC DNA]</scope>
    <source>
        <strain evidence="2 3">DSM 5822</strain>
    </source>
</reference>
<dbReference type="SMART" id="SM00464">
    <property type="entry name" value="LON"/>
    <property type="match status" value="1"/>
</dbReference>
<dbReference type="Gene3D" id="1.20.58.1480">
    <property type="match status" value="1"/>
</dbReference>
<keyword evidence="3" id="KW-1185">Reference proteome</keyword>
<dbReference type="EMBL" id="QAON01000001">
    <property type="protein sequence ID" value="PTQ91187.1"/>
    <property type="molecule type" value="Genomic_DNA"/>
</dbReference>
<organism evidence="2 3">
    <name type="scientific">Agitococcus lubricus</name>
    <dbReference type="NCBI Taxonomy" id="1077255"/>
    <lineage>
        <taxon>Bacteria</taxon>
        <taxon>Pseudomonadati</taxon>
        <taxon>Pseudomonadota</taxon>
        <taxon>Gammaproteobacteria</taxon>
        <taxon>Moraxellales</taxon>
        <taxon>Moraxellaceae</taxon>
        <taxon>Agitococcus</taxon>
    </lineage>
</organism>
<dbReference type="SUPFAM" id="SSF88697">
    <property type="entry name" value="PUA domain-like"/>
    <property type="match status" value="1"/>
</dbReference>
<comment type="caution">
    <text evidence="2">The sequence shown here is derived from an EMBL/GenBank/DDBJ whole genome shotgun (WGS) entry which is preliminary data.</text>
</comment>
<proteinExistence type="predicted"/>
<dbReference type="InterPro" id="IPR015947">
    <property type="entry name" value="PUA-like_sf"/>
</dbReference>
<feature type="domain" description="Lon N-terminal" evidence="1">
    <location>
        <begin position="5"/>
        <end position="183"/>
    </location>
</feature>
<dbReference type="Pfam" id="PF02190">
    <property type="entry name" value="LON_substr_bdg"/>
    <property type="match status" value="1"/>
</dbReference>
<dbReference type="InterPro" id="IPR046336">
    <property type="entry name" value="Lon_prtase_N_sf"/>
</dbReference>
<sequence length="188" mass="21078">MNGMIYQLPLFPLNTVLFPQSELSLRIFELRYRRLLDECGKKQPFGVVRIRYGHEVGEPAFTYDIGTSAYVVQQVALADGSLAVMAVGGRRFRVTGVTVEPDGLTRATIEWLSADPFVAIPNALQAIADTFAECGDILTDAGTLAWRLADALPLSLTEQQELLEENNPQLRLQRVNEWLLKHPFDFIK</sequence>
<dbReference type="Proteomes" id="UP000244223">
    <property type="component" value="Unassembled WGS sequence"/>
</dbReference>
<dbReference type="OrthoDB" id="9806457at2"/>
<dbReference type="PANTHER" id="PTHR46732">
    <property type="entry name" value="ATP-DEPENDENT PROTEASE LA (LON) DOMAIN PROTEIN"/>
    <property type="match status" value="1"/>
</dbReference>
<evidence type="ECO:0000259" key="1">
    <source>
        <dbReference type="PROSITE" id="PS51787"/>
    </source>
</evidence>
<accession>A0A2T5J3J7</accession>
<dbReference type="PANTHER" id="PTHR46732:SF8">
    <property type="entry name" value="ATP-DEPENDENT PROTEASE LA (LON) DOMAIN PROTEIN"/>
    <property type="match status" value="1"/>
</dbReference>
<evidence type="ECO:0000313" key="2">
    <source>
        <dbReference type="EMBL" id="PTQ91187.1"/>
    </source>
</evidence>
<dbReference type="PROSITE" id="PS51787">
    <property type="entry name" value="LON_N"/>
    <property type="match status" value="1"/>
</dbReference>
<name>A0A2T5J3J7_9GAMM</name>
<dbReference type="Gene3D" id="2.30.130.40">
    <property type="entry name" value="LON domain-like"/>
    <property type="match status" value="1"/>
</dbReference>
<protein>
    <recommendedName>
        <fullName evidence="1">Lon N-terminal domain-containing protein</fullName>
    </recommendedName>
</protein>
<gene>
    <name evidence="2" type="ORF">C8N29_101259</name>
</gene>
<evidence type="ECO:0000313" key="3">
    <source>
        <dbReference type="Proteomes" id="UP000244223"/>
    </source>
</evidence>